<dbReference type="GO" id="GO:0016616">
    <property type="term" value="F:oxidoreductase activity, acting on the CH-OH group of donors, NAD or NADP as acceptor"/>
    <property type="evidence" value="ECO:0007669"/>
    <property type="project" value="TreeGrafter"/>
</dbReference>
<evidence type="ECO:0000313" key="2">
    <source>
        <dbReference type="EMBL" id="KAK1752793.1"/>
    </source>
</evidence>
<dbReference type="EMBL" id="MU839839">
    <property type="protein sequence ID" value="KAK1752793.1"/>
    <property type="molecule type" value="Genomic_DNA"/>
</dbReference>
<comment type="caution">
    <text evidence="2">The sequence shown here is derived from an EMBL/GenBank/DDBJ whole genome shotgun (WGS) entry which is preliminary data.</text>
</comment>
<organism evidence="2 3">
    <name type="scientific">Echria macrotheca</name>
    <dbReference type="NCBI Taxonomy" id="438768"/>
    <lineage>
        <taxon>Eukaryota</taxon>
        <taxon>Fungi</taxon>
        <taxon>Dikarya</taxon>
        <taxon>Ascomycota</taxon>
        <taxon>Pezizomycotina</taxon>
        <taxon>Sordariomycetes</taxon>
        <taxon>Sordariomycetidae</taxon>
        <taxon>Sordariales</taxon>
        <taxon>Schizotheciaceae</taxon>
        <taxon>Echria</taxon>
    </lineage>
</organism>
<proteinExistence type="inferred from homology"/>
<protein>
    <submittedName>
        <fullName evidence="2">NAD(P)-binding protein</fullName>
    </submittedName>
</protein>
<dbReference type="AlphaFoldDB" id="A0AAJ0B993"/>
<gene>
    <name evidence="2" type="ORF">QBC47DRAFT_389276</name>
</gene>
<dbReference type="PANTHER" id="PTHR42760:SF122">
    <property type="entry name" value="NAD(P)-BINDING PROTEIN"/>
    <property type="match status" value="1"/>
</dbReference>
<evidence type="ECO:0000256" key="1">
    <source>
        <dbReference type="ARBA" id="ARBA00006484"/>
    </source>
</evidence>
<dbReference type="SUPFAM" id="SSF51735">
    <property type="entry name" value="NAD(P)-binding Rossmann-fold domains"/>
    <property type="match status" value="1"/>
</dbReference>
<dbReference type="PANTHER" id="PTHR42760">
    <property type="entry name" value="SHORT-CHAIN DEHYDROGENASES/REDUCTASES FAMILY MEMBER"/>
    <property type="match status" value="1"/>
</dbReference>
<sequence>MSVYPDFAKRVFENNVTNTTHRTPYPAVDPTRPELSQKGRTVFITGGSAGIGFAIAKAFIRASAAAVIISGRRQHKLNEAIAALTKEAETAGTGTRVSGENVDVFDPEAIDKLWAGFAAKGIVIDVLILNAARMASATGPILSLGSSRVWETMEINARSLLLHTEKFHQQPKGDKPRAIINISTQAIHQCHKEHVPIVAERPEYSMTKLAGTMVMQYVALDADPDEVQILSYHPGSTYSEAWSSIGVPEEFMPFDDIQLPGNYAVWAASPEAKFLHGRFVWSSWDVDELANGPLRKRIDSEVDFLRVGIFGLRGENLA</sequence>
<evidence type="ECO:0000313" key="3">
    <source>
        <dbReference type="Proteomes" id="UP001239445"/>
    </source>
</evidence>
<name>A0AAJ0B993_9PEZI</name>
<dbReference type="Gene3D" id="3.40.50.720">
    <property type="entry name" value="NAD(P)-binding Rossmann-like Domain"/>
    <property type="match status" value="1"/>
</dbReference>
<dbReference type="GO" id="GO:0048038">
    <property type="term" value="F:quinone binding"/>
    <property type="evidence" value="ECO:0007669"/>
    <property type="project" value="TreeGrafter"/>
</dbReference>
<dbReference type="InterPro" id="IPR002347">
    <property type="entry name" value="SDR_fam"/>
</dbReference>
<dbReference type="Pfam" id="PF00106">
    <property type="entry name" value="adh_short"/>
    <property type="match status" value="1"/>
</dbReference>
<reference evidence="2" key="1">
    <citation type="submission" date="2023-06" db="EMBL/GenBank/DDBJ databases">
        <title>Genome-scale phylogeny and comparative genomics of the fungal order Sordariales.</title>
        <authorList>
            <consortium name="Lawrence Berkeley National Laboratory"/>
            <person name="Hensen N."/>
            <person name="Bonometti L."/>
            <person name="Westerberg I."/>
            <person name="Brannstrom I.O."/>
            <person name="Guillou S."/>
            <person name="Cros-Aarteil S."/>
            <person name="Calhoun S."/>
            <person name="Haridas S."/>
            <person name="Kuo A."/>
            <person name="Mondo S."/>
            <person name="Pangilinan J."/>
            <person name="Riley R."/>
            <person name="Labutti K."/>
            <person name="Andreopoulos B."/>
            <person name="Lipzen A."/>
            <person name="Chen C."/>
            <person name="Yanf M."/>
            <person name="Daum C."/>
            <person name="Ng V."/>
            <person name="Clum A."/>
            <person name="Steindorff A."/>
            <person name="Ohm R."/>
            <person name="Martin F."/>
            <person name="Silar P."/>
            <person name="Natvig D."/>
            <person name="Lalanne C."/>
            <person name="Gautier V."/>
            <person name="Ament-Velasquez S.L."/>
            <person name="Kruys A."/>
            <person name="Hutchinson M.I."/>
            <person name="Powell A.J."/>
            <person name="Barry K."/>
            <person name="Miller A.N."/>
            <person name="Grigoriev I.V."/>
            <person name="Debuchy R."/>
            <person name="Gladieux P."/>
            <person name="Thoren M.H."/>
            <person name="Johannesson H."/>
        </authorList>
    </citation>
    <scope>NUCLEOTIDE SEQUENCE</scope>
    <source>
        <strain evidence="2">PSN4</strain>
    </source>
</reference>
<keyword evidence="3" id="KW-1185">Reference proteome</keyword>
<dbReference type="GO" id="GO:0006633">
    <property type="term" value="P:fatty acid biosynthetic process"/>
    <property type="evidence" value="ECO:0007669"/>
    <property type="project" value="TreeGrafter"/>
</dbReference>
<comment type="similarity">
    <text evidence="1">Belongs to the short-chain dehydrogenases/reductases (SDR) family.</text>
</comment>
<dbReference type="Proteomes" id="UP001239445">
    <property type="component" value="Unassembled WGS sequence"/>
</dbReference>
<dbReference type="InterPro" id="IPR036291">
    <property type="entry name" value="NAD(P)-bd_dom_sf"/>
</dbReference>
<dbReference type="CDD" id="cd05233">
    <property type="entry name" value="SDR_c"/>
    <property type="match status" value="1"/>
</dbReference>
<accession>A0AAJ0B993</accession>
<dbReference type="PRINTS" id="PR00081">
    <property type="entry name" value="GDHRDH"/>
</dbReference>